<feature type="transmembrane region" description="Helical" evidence="5">
    <location>
        <begin position="159"/>
        <end position="178"/>
    </location>
</feature>
<gene>
    <name evidence="6" type="ORF">GCM10023183_26550</name>
</gene>
<comment type="subcellular location">
    <subcellularLocation>
        <location evidence="1">Membrane</location>
        <topology evidence="1">Multi-pass membrane protein</topology>
    </subcellularLocation>
</comment>
<evidence type="ECO:0000256" key="3">
    <source>
        <dbReference type="ARBA" id="ARBA00022989"/>
    </source>
</evidence>
<feature type="transmembrane region" description="Helical" evidence="5">
    <location>
        <begin position="209"/>
        <end position="226"/>
    </location>
</feature>
<feature type="transmembrane region" description="Helical" evidence="5">
    <location>
        <begin position="61"/>
        <end position="80"/>
    </location>
</feature>
<keyword evidence="3 5" id="KW-1133">Transmembrane helix</keyword>
<evidence type="ECO:0000313" key="6">
    <source>
        <dbReference type="EMBL" id="GAA4309390.1"/>
    </source>
</evidence>
<organism evidence="6 7">
    <name type="scientific">Nibribacter koreensis</name>
    <dbReference type="NCBI Taxonomy" id="1084519"/>
    <lineage>
        <taxon>Bacteria</taxon>
        <taxon>Pseudomonadati</taxon>
        <taxon>Bacteroidota</taxon>
        <taxon>Cytophagia</taxon>
        <taxon>Cytophagales</taxon>
        <taxon>Hymenobacteraceae</taxon>
        <taxon>Nibribacter</taxon>
    </lineage>
</organism>
<evidence type="ECO:0000256" key="2">
    <source>
        <dbReference type="ARBA" id="ARBA00022692"/>
    </source>
</evidence>
<dbReference type="InterPro" id="IPR032808">
    <property type="entry name" value="DoxX"/>
</dbReference>
<accession>A0ABP8FR62</accession>
<proteinExistence type="predicted"/>
<sequence length="261" mass="28484">MPVLFIKLSIAMIQNKDFLVLLIRLFLGYVFFSAGVCKLTQGNFGQLIGPPWLEEALAKHGLAFFAQVVAVCQVVLGALLFTQRFSLLGAVMLVPMNIAIIAVTISQNWTGTPYVNAVFLSLNLAMLLYEWKRFKFLFSTEPALPVAPYALDTFRTGKLPWAVIGAAVLTLGLSRFNYPLTNAAGLLTFLLAGATVILPIGLTKLQKVIVLLAIANMCLLTLGMKLPYTHVTIALCSAGILLLLLVQMWLSTRQKQIVVGV</sequence>
<feature type="transmembrane region" description="Helical" evidence="5">
    <location>
        <begin position="184"/>
        <end position="202"/>
    </location>
</feature>
<reference evidence="7" key="1">
    <citation type="journal article" date="2019" name="Int. J. Syst. Evol. Microbiol.">
        <title>The Global Catalogue of Microorganisms (GCM) 10K type strain sequencing project: providing services to taxonomists for standard genome sequencing and annotation.</title>
        <authorList>
            <consortium name="The Broad Institute Genomics Platform"/>
            <consortium name="The Broad Institute Genome Sequencing Center for Infectious Disease"/>
            <person name="Wu L."/>
            <person name="Ma J."/>
        </authorList>
    </citation>
    <scope>NUCLEOTIDE SEQUENCE [LARGE SCALE GENOMIC DNA]</scope>
    <source>
        <strain evidence="7">JCM 17917</strain>
    </source>
</reference>
<keyword evidence="2 5" id="KW-0812">Transmembrane</keyword>
<comment type="caution">
    <text evidence="6">The sequence shown here is derived from an EMBL/GenBank/DDBJ whole genome shotgun (WGS) entry which is preliminary data.</text>
</comment>
<name>A0ABP8FR62_9BACT</name>
<evidence type="ECO:0000256" key="5">
    <source>
        <dbReference type="SAM" id="Phobius"/>
    </source>
</evidence>
<feature type="transmembrane region" description="Helical" evidence="5">
    <location>
        <begin position="87"/>
        <end position="105"/>
    </location>
</feature>
<keyword evidence="4 5" id="KW-0472">Membrane</keyword>
<dbReference type="Pfam" id="PF07681">
    <property type="entry name" value="DoxX"/>
    <property type="match status" value="1"/>
</dbReference>
<dbReference type="EMBL" id="BAABGX010000002">
    <property type="protein sequence ID" value="GAA4309390.1"/>
    <property type="molecule type" value="Genomic_DNA"/>
</dbReference>
<evidence type="ECO:0000313" key="7">
    <source>
        <dbReference type="Proteomes" id="UP001501844"/>
    </source>
</evidence>
<dbReference type="Proteomes" id="UP001501844">
    <property type="component" value="Unassembled WGS sequence"/>
</dbReference>
<feature type="transmembrane region" description="Helical" evidence="5">
    <location>
        <begin position="21"/>
        <end position="41"/>
    </location>
</feature>
<feature type="transmembrane region" description="Helical" evidence="5">
    <location>
        <begin position="111"/>
        <end position="129"/>
    </location>
</feature>
<keyword evidence="7" id="KW-1185">Reference proteome</keyword>
<evidence type="ECO:0000256" key="1">
    <source>
        <dbReference type="ARBA" id="ARBA00004141"/>
    </source>
</evidence>
<evidence type="ECO:0008006" key="8">
    <source>
        <dbReference type="Google" id="ProtNLM"/>
    </source>
</evidence>
<feature type="transmembrane region" description="Helical" evidence="5">
    <location>
        <begin position="232"/>
        <end position="250"/>
    </location>
</feature>
<evidence type="ECO:0000256" key="4">
    <source>
        <dbReference type="ARBA" id="ARBA00023136"/>
    </source>
</evidence>
<protein>
    <recommendedName>
        <fullName evidence="8">DoxX protein</fullName>
    </recommendedName>
</protein>